<dbReference type="Proteomes" id="UP001180087">
    <property type="component" value="Chromosome"/>
</dbReference>
<evidence type="ECO:0000313" key="1">
    <source>
        <dbReference type="EMBL" id="WLV25629.1"/>
    </source>
</evidence>
<dbReference type="NCBIfam" id="TIGR00099">
    <property type="entry name" value="Cof-subfamily"/>
    <property type="match status" value="1"/>
</dbReference>
<dbReference type="PROSITE" id="PS01229">
    <property type="entry name" value="COF_2"/>
    <property type="match status" value="1"/>
</dbReference>
<dbReference type="PANTHER" id="PTHR10000">
    <property type="entry name" value="PHOSPHOSERINE PHOSPHATASE"/>
    <property type="match status" value="1"/>
</dbReference>
<dbReference type="SUPFAM" id="SSF56784">
    <property type="entry name" value="HAD-like"/>
    <property type="match status" value="1"/>
</dbReference>
<dbReference type="Gene3D" id="3.40.50.1000">
    <property type="entry name" value="HAD superfamily/HAD-like"/>
    <property type="match status" value="1"/>
</dbReference>
<keyword evidence="1" id="KW-0378">Hydrolase</keyword>
<dbReference type="NCBIfam" id="TIGR01484">
    <property type="entry name" value="HAD-SF-IIB"/>
    <property type="match status" value="1"/>
</dbReference>
<dbReference type="Pfam" id="PF08282">
    <property type="entry name" value="Hydrolase_3"/>
    <property type="match status" value="1"/>
</dbReference>
<organism evidence="1 2">
    <name type="scientific">Aciduricibacillus chroicocephali</name>
    <dbReference type="NCBI Taxonomy" id="3054939"/>
    <lineage>
        <taxon>Bacteria</taxon>
        <taxon>Bacillati</taxon>
        <taxon>Bacillota</taxon>
        <taxon>Bacilli</taxon>
        <taxon>Bacillales</taxon>
        <taxon>Bacillaceae</taxon>
        <taxon>Aciduricibacillus</taxon>
    </lineage>
</organism>
<dbReference type="SFLD" id="SFLDG01140">
    <property type="entry name" value="C2.B:_Phosphomannomutase_and_P"/>
    <property type="match status" value="1"/>
</dbReference>
<protein>
    <submittedName>
        <fullName evidence="1">Cof-type HAD-IIB family hydrolase</fullName>
    </submittedName>
</protein>
<gene>
    <name evidence="1" type="ORF">QR721_05330</name>
</gene>
<dbReference type="SFLD" id="SFLDG01144">
    <property type="entry name" value="C2.B.4:_PGP_Like"/>
    <property type="match status" value="1"/>
</dbReference>
<dbReference type="GO" id="GO:0016787">
    <property type="term" value="F:hydrolase activity"/>
    <property type="evidence" value="ECO:0007669"/>
    <property type="project" value="UniProtKB-KW"/>
</dbReference>
<dbReference type="InterPro" id="IPR000150">
    <property type="entry name" value="Cof"/>
</dbReference>
<reference evidence="1" key="1">
    <citation type="submission" date="2023-06" db="EMBL/GenBank/DDBJ databases">
        <title>A Treasure from Seagulls: Isolation and Description of Aciduricobacillus qingdaonensis gen. nov., sp. nov., a Rare Obligately Uric Acid-utilizing Member in the Family Bacillaceae.</title>
        <authorList>
            <person name="Liu W."/>
            <person name="Wang B."/>
        </authorList>
    </citation>
    <scope>NUCLEOTIDE SEQUENCE</scope>
    <source>
        <strain evidence="1">44XB</strain>
    </source>
</reference>
<dbReference type="Gene3D" id="3.30.1240.10">
    <property type="match status" value="1"/>
</dbReference>
<sequence>MSKEMVLFDIDGTLVDKEKRIPASAKQAITDLKKRGIEVAVATGRPAFLFDDICNELGIDSYVCFSGQYVVYKGEVIYENEIIEDEVLRLHEKAEAAGYPMIFMTAEEMKATVAEHPHVFEGLQRLRFDYPETDPKFHIGNKIFQALLFCDESSEEGMRCIEDRSRFIRWHQFACDVLPGGGSKAVGIGKLLDAAGISQRNTYAFGDGPNDVEMLQFAGVGIAMENAVAELKKAADHITDHVEQDGVAKGLRHFGLI</sequence>
<dbReference type="SFLD" id="SFLDS00003">
    <property type="entry name" value="Haloacid_Dehalogenase"/>
    <property type="match status" value="1"/>
</dbReference>
<dbReference type="PANTHER" id="PTHR10000:SF25">
    <property type="entry name" value="PHOSPHATASE YKRA-RELATED"/>
    <property type="match status" value="1"/>
</dbReference>
<dbReference type="RefSeq" id="WP_348029421.1">
    <property type="nucleotide sequence ID" value="NZ_CP129113.1"/>
</dbReference>
<dbReference type="InterPro" id="IPR006379">
    <property type="entry name" value="HAD-SF_hydro_IIB"/>
</dbReference>
<proteinExistence type="predicted"/>
<keyword evidence="2" id="KW-1185">Reference proteome</keyword>
<accession>A0ABY9KXR2</accession>
<dbReference type="InterPro" id="IPR036412">
    <property type="entry name" value="HAD-like_sf"/>
</dbReference>
<name>A0ABY9KXR2_9BACI</name>
<dbReference type="EMBL" id="CP129113">
    <property type="protein sequence ID" value="WLV25629.1"/>
    <property type="molecule type" value="Genomic_DNA"/>
</dbReference>
<evidence type="ECO:0000313" key="2">
    <source>
        <dbReference type="Proteomes" id="UP001180087"/>
    </source>
</evidence>
<dbReference type="InterPro" id="IPR023214">
    <property type="entry name" value="HAD_sf"/>
</dbReference>